<evidence type="ECO:0000313" key="3">
    <source>
        <dbReference type="EMBL" id="MFC5771541.1"/>
    </source>
</evidence>
<dbReference type="RefSeq" id="WP_096447694.1">
    <property type="nucleotide sequence ID" value="NZ_JBHSOG010000095.1"/>
</dbReference>
<comment type="caution">
    <text evidence="3">The sequence shown here is derived from an EMBL/GenBank/DDBJ whole genome shotgun (WGS) entry which is preliminary data.</text>
</comment>
<evidence type="ECO:0000313" key="4">
    <source>
        <dbReference type="Proteomes" id="UP001595974"/>
    </source>
</evidence>
<protein>
    <submittedName>
        <fullName evidence="3">Anthranilate 1,2-dioxygenase small subunit</fullName>
        <ecNumber evidence="3">1.14.12.1</ecNumber>
    </submittedName>
</protein>
<name>A0ABW1AWZ0_9RHOO</name>
<dbReference type="CDD" id="cd00667">
    <property type="entry name" value="ring_hydroxylating_dioxygenases_beta"/>
    <property type="match status" value="1"/>
</dbReference>
<dbReference type="PANTHER" id="PTHR41534">
    <property type="entry name" value="BLR3401 PROTEIN"/>
    <property type="match status" value="1"/>
</dbReference>
<keyword evidence="4" id="KW-1185">Reference proteome</keyword>
<organism evidence="3 4">
    <name type="scientific">Thauera sinica</name>
    <dbReference type="NCBI Taxonomy" id="2665146"/>
    <lineage>
        <taxon>Bacteria</taxon>
        <taxon>Pseudomonadati</taxon>
        <taxon>Pseudomonadota</taxon>
        <taxon>Betaproteobacteria</taxon>
        <taxon>Rhodocyclales</taxon>
        <taxon>Zoogloeaceae</taxon>
        <taxon>Thauera</taxon>
    </lineage>
</organism>
<sequence>MNQNIQHAVEQFLYRNAELCDAQEWDAYLEMFDEESEFHVPQWSSEHEYTADPKRSMSLIYYANRSGLEDRVYRIRTGKSAACTPMPRTQHIIGNVRVAPLAGGADGELEVKANWSTNYYRFAVAGHFFGYATYHLKPAGESWKITRKHVVLLNDTINAVLDFYHL</sequence>
<evidence type="ECO:0000256" key="2">
    <source>
        <dbReference type="ARBA" id="ARBA00023002"/>
    </source>
</evidence>
<dbReference type="Pfam" id="PF00866">
    <property type="entry name" value="Ring_hydroxyl_B"/>
    <property type="match status" value="1"/>
</dbReference>
<dbReference type="EMBL" id="JBHSOG010000095">
    <property type="protein sequence ID" value="MFC5771541.1"/>
    <property type="molecule type" value="Genomic_DNA"/>
</dbReference>
<dbReference type="Gene3D" id="3.10.450.50">
    <property type="match status" value="1"/>
</dbReference>
<proteinExistence type="inferred from homology"/>
<dbReference type="GO" id="GO:0018618">
    <property type="term" value="F:anthranilate 1,2-dioxygenase (deaminating, decarboxylating) activity"/>
    <property type="evidence" value="ECO:0007669"/>
    <property type="project" value="UniProtKB-EC"/>
</dbReference>
<dbReference type="InterPro" id="IPR032710">
    <property type="entry name" value="NTF2-like_dom_sf"/>
</dbReference>
<reference evidence="4" key="1">
    <citation type="journal article" date="2019" name="Int. J. Syst. Evol. Microbiol.">
        <title>The Global Catalogue of Microorganisms (GCM) 10K type strain sequencing project: providing services to taxonomists for standard genome sequencing and annotation.</title>
        <authorList>
            <consortium name="The Broad Institute Genomics Platform"/>
            <consortium name="The Broad Institute Genome Sequencing Center for Infectious Disease"/>
            <person name="Wu L."/>
            <person name="Ma J."/>
        </authorList>
    </citation>
    <scope>NUCLEOTIDE SEQUENCE [LARGE SCALE GENOMIC DNA]</scope>
    <source>
        <strain evidence="4">SHR3</strain>
    </source>
</reference>
<dbReference type="InterPro" id="IPR000391">
    <property type="entry name" value="Rng_hydr_dOase-bsu"/>
</dbReference>
<dbReference type="PANTHER" id="PTHR41534:SF1">
    <property type="entry name" value="BLR3401 PROTEIN"/>
    <property type="match status" value="1"/>
</dbReference>
<dbReference type="SUPFAM" id="SSF54427">
    <property type="entry name" value="NTF2-like"/>
    <property type="match status" value="1"/>
</dbReference>
<evidence type="ECO:0000256" key="1">
    <source>
        <dbReference type="ARBA" id="ARBA00009570"/>
    </source>
</evidence>
<dbReference type="Proteomes" id="UP001595974">
    <property type="component" value="Unassembled WGS sequence"/>
</dbReference>
<comment type="similarity">
    <text evidence="1">Belongs to the bacterial ring-hydroxylating dioxygenase beta subunit family.</text>
</comment>
<dbReference type="InterPro" id="IPR017640">
    <property type="entry name" value="Anthranilate_1-2-diOase_ssu"/>
</dbReference>
<dbReference type="NCBIfam" id="TIGR03231">
    <property type="entry name" value="anthran_1_2_B"/>
    <property type="match status" value="1"/>
</dbReference>
<accession>A0ABW1AWZ0</accession>
<dbReference type="EC" id="1.14.12.1" evidence="3"/>
<gene>
    <name evidence="3" type="primary">antB</name>
    <name evidence="3" type="ORF">ACFPTN_19365</name>
</gene>
<keyword evidence="2 3" id="KW-0560">Oxidoreductase</keyword>